<dbReference type="EMBL" id="GDID01007354">
    <property type="protein sequence ID" value="JAP89252.1"/>
    <property type="molecule type" value="Transcribed_RNA"/>
</dbReference>
<accession>A0A146JX88</accession>
<sequence length="383" mass="43299">TIQIIMAQVCEQHIYLDKVCAKINDVQILRDKCQIILIPQPNAKVQCANLRSDAKSQQQIKFQPVNNQISDTTINLKVHVSNVTSFQNVSFLKFVQEDFSVSNVTFNFEYVDSEQQNSFLQPLSNTFKQELMPSQSKCTVNVFKFVQKHYKTLTALKGNFNDSYICVNATETEQASLFDSSVQLFENIKIVGAFSSNNKFSLLQISNQQNVIINQVFIDFQADVFVFSLVEQSNFVLIDKLYLKLDVNCKQFAGISLKSNFVKISLMLTEQSVNSQLTSGLCYKCKMLQIDTLTGRFAQKTYLSQYSASAIVQKSFIYLQNGGAIVYQAGNFIKNAHVSVRDSVVVGKGYLVEILKRGSVLEIKDSKLEGVEKTQRNDGWVMD</sequence>
<dbReference type="AlphaFoldDB" id="A0A146JX88"/>
<reference evidence="1" key="1">
    <citation type="submission" date="2015-07" db="EMBL/GenBank/DDBJ databases">
        <title>Adaptation to a free-living lifestyle via gene acquisitions in the diplomonad Trepomonas sp. PC1.</title>
        <authorList>
            <person name="Xu F."/>
            <person name="Jerlstrom-Hultqvist J."/>
            <person name="Kolisko M."/>
            <person name="Simpson A.G.B."/>
            <person name="Roger A.J."/>
            <person name="Svard S.G."/>
            <person name="Andersson J.O."/>
        </authorList>
    </citation>
    <scope>NUCLEOTIDE SEQUENCE</scope>
    <source>
        <strain evidence="1">PC1</strain>
    </source>
</reference>
<proteinExistence type="predicted"/>
<protein>
    <submittedName>
        <fullName evidence="1">Uncharacterized protein</fullName>
    </submittedName>
</protein>
<name>A0A146JX88_9EUKA</name>
<feature type="non-terminal residue" evidence="1">
    <location>
        <position position="1"/>
    </location>
</feature>
<organism evidence="1">
    <name type="scientific">Trepomonas sp. PC1</name>
    <dbReference type="NCBI Taxonomy" id="1076344"/>
    <lineage>
        <taxon>Eukaryota</taxon>
        <taxon>Metamonada</taxon>
        <taxon>Diplomonadida</taxon>
        <taxon>Hexamitidae</taxon>
        <taxon>Hexamitinae</taxon>
        <taxon>Trepomonas</taxon>
    </lineage>
</organism>
<evidence type="ECO:0000313" key="1">
    <source>
        <dbReference type="EMBL" id="JAP89252.1"/>
    </source>
</evidence>
<gene>
    <name evidence="1" type="ORF">TPC1_31253</name>
</gene>